<organism evidence="1 3">
    <name type="scientific">Medicago truncatula</name>
    <name type="common">Barrel medic</name>
    <name type="synonym">Medicago tribuloides</name>
    <dbReference type="NCBI Taxonomy" id="3880"/>
    <lineage>
        <taxon>Eukaryota</taxon>
        <taxon>Viridiplantae</taxon>
        <taxon>Streptophyta</taxon>
        <taxon>Embryophyta</taxon>
        <taxon>Tracheophyta</taxon>
        <taxon>Spermatophyta</taxon>
        <taxon>Magnoliopsida</taxon>
        <taxon>eudicotyledons</taxon>
        <taxon>Gunneridae</taxon>
        <taxon>Pentapetalae</taxon>
        <taxon>rosids</taxon>
        <taxon>fabids</taxon>
        <taxon>Fabales</taxon>
        <taxon>Fabaceae</taxon>
        <taxon>Papilionoideae</taxon>
        <taxon>50 kb inversion clade</taxon>
        <taxon>NPAAA clade</taxon>
        <taxon>Hologalegina</taxon>
        <taxon>IRL clade</taxon>
        <taxon>Trifolieae</taxon>
        <taxon>Medicago</taxon>
    </lineage>
</organism>
<dbReference type="PaxDb" id="3880-AES91717"/>
<reference evidence="2" key="3">
    <citation type="submission" date="2015-04" db="UniProtKB">
        <authorList>
            <consortium name="EnsemblPlants"/>
        </authorList>
    </citation>
    <scope>IDENTIFICATION</scope>
    <source>
        <strain evidence="2">cv. Jemalong A17</strain>
    </source>
</reference>
<name>G7JHT8_MEDTR</name>
<evidence type="ECO:0008006" key="4">
    <source>
        <dbReference type="Google" id="ProtNLM"/>
    </source>
</evidence>
<keyword evidence="3" id="KW-1185">Reference proteome</keyword>
<dbReference type="EnsemblPlants" id="AES91717">
    <property type="protein sequence ID" value="AES91717"/>
    <property type="gene ID" value="MTR_4g116580"/>
</dbReference>
<dbReference type="PANTHER" id="PTHR35516:SF11">
    <property type="entry name" value="CYTOCHROME B6-F COMPLEX SUBUNIT 5"/>
    <property type="match status" value="1"/>
</dbReference>
<protein>
    <recommendedName>
        <fullName evidence="4">RNase H type-1 domain-containing protein</fullName>
    </recommendedName>
</protein>
<evidence type="ECO:0000313" key="2">
    <source>
        <dbReference type="EnsemblPlants" id="AES91717"/>
    </source>
</evidence>
<proteinExistence type="predicted"/>
<gene>
    <name evidence="1" type="ordered locus">MTR_4g116580</name>
</gene>
<sequence>MTLLEGTSYRTPLLLGFSLCINLINGRLEKYHVYVVLIQDIEELLHQNNVVVCHTLKKGNRCADFFFIKFGVSSDVDLLIHASPQMGCKIFLENWAAVEITLLNMNLLFSTTKRRLNETKLLGLQWQRAHSNDVFEKYWIRFSGGTTLGQCVCLYARAGLVAHR</sequence>
<evidence type="ECO:0000313" key="1">
    <source>
        <dbReference type="EMBL" id="AES91717.1"/>
    </source>
</evidence>
<dbReference type="Proteomes" id="UP000002051">
    <property type="component" value="Chromosome 4"/>
</dbReference>
<reference evidence="1 3" key="2">
    <citation type="journal article" date="2014" name="BMC Genomics">
        <title>An improved genome release (version Mt4.0) for the model legume Medicago truncatula.</title>
        <authorList>
            <person name="Tang H."/>
            <person name="Krishnakumar V."/>
            <person name="Bidwell S."/>
            <person name="Rosen B."/>
            <person name="Chan A."/>
            <person name="Zhou S."/>
            <person name="Gentzbittel L."/>
            <person name="Childs K.L."/>
            <person name="Yandell M."/>
            <person name="Gundlach H."/>
            <person name="Mayer K.F."/>
            <person name="Schwartz D.C."/>
            <person name="Town C.D."/>
        </authorList>
    </citation>
    <scope>GENOME REANNOTATION</scope>
    <source>
        <strain evidence="2 3">cv. Jemalong A17</strain>
    </source>
</reference>
<dbReference type="PANTHER" id="PTHR35516">
    <property type="entry name" value="CYTOCHROME B6-F COMPLEX SUBUNIT 5"/>
    <property type="match status" value="1"/>
</dbReference>
<reference evidence="1 3" key="1">
    <citation type="journal article" date="2011" name="Nature">
        <title>The Medicago genome provides insight into the evolution of rhizobial symbioses.</title>
        <authorList>
            <person name="Young N.D."/>
            <person name="Debelle F."/>
            <person name="Oldroyd G.E."/>
            <person name="Geurts R."/>
            <person name="Cannon S.B."/>
            <person name="Udvardi M.K."/>
            <person name="Benedito V.A."/>
            <person name="Mayer K.F."/>
            <person name="Gouzy J."/>
            <person name="Schoof H."/>
            <person name="Van de Peer Y."/>
            <person name="Proost S."/>
            <person name="Cook D.R."/>
            <person name="Meyers B.C."/>
            <person name="Spannagl M."/>
            <person name="Cheung F."/>
            <person name="De Mita S."/>
            <person name="Krishnakumar V."/>
            <person name="Gundlach H."/>
            <person name="Zhou S."/>
            <person name="Mudge J."/>
            <person name="Bharti A.K."/>
            <person name="Murray J.D."/>
            <person name="Naoumkina M.A."/>
            <person name="Rosen B."/>
            <person name="Silverstein K.A."/>
            <person name="Tang H."/>
            <person name="Rombauts S."/>
            <person name="Zhao P.X."/>
            <person name="Zhou P."/>
            <person name="Barbe V."/>
            <person name="Bardou P."/>
            <person name="Bechner M."/>
            <person name="Bellec A."/>
            <person name="Berger A."/>
            <person name="Berges H."/>
            <person name="Bidwell S."/>
            <person name="Bisseling T."/>
            <person name="Choisne N."/>
            <person name="Couloux A."/>
            <person name="Denny R."/>
            <person name="Deshpande S."/>
            <person name="Dai X."/>
            <person name="Doyle J.J."/>
            <person name="Dudez A.M."/>
            <person name="Farmer A.D."/>
            <person name="Fouteau S."/>
            <person name="Franken C."/>
            <person name="Gibelin C."/>
            <person name="Gish J."/>
            <person name="Goldstein S."/>
            <person name="Gonzalez A.J."/>
            <person name="Green P.J."/>
            <person name="Hallab A."/>
            <person name="Hartog M."/>
            <person name="Hua A."/>
            <person name="Humphray S.J."/>
            <person name="Jeong D.H."/>
            <person name="Jing Y."/>
            <person name="Jocker A."/>
            <person name="Kenton S.M."/>
            <person name="Kim D.J."/>
            <person name="Klee K."/>
            <person name="Lai H."/>
            <person name="Lang C."/>
            <person name="Lin S."/>
            <person name="Macmil S.L."/>
            <person name="Magdelenat G."/>
            <person name="Matthews L."/>
            <person name="McCorrison J."/>
            <person name="Monaghan E.L."/>
            <person name="Mun J.H."/>
            <person name="Najar F.Z."/>
            <person name="Nicholson C."/>
            <person name="Noirot C."/>
            <person name="O'Bleness M."/>
            <person name="Paule C.R."/>
            <person name="Poulain J."/>
            <person name="Prion F."/>
            <person name="Qin B."/>
            <person name="Qu C."/>
            <person name="Retzel E.F."/>
            <person name="Riddle C."/>
            <person name="Sallet E."/>
            <person name="Samain S."/>
            <person name="Samson N."/>
            <person name="Sanders I."/>
            <person name="Saurat O."/>
            <person name="Scarpelli C."/>
            <person name="Schiex T."/>
            <person name="Segurens B."/>
            <person name="Severin A.J."/>
            <person name="Sherrier D.J."/>
            <person name="Shi R."/>
            <person name="Sims S."/>
            <person name="Singer S.R."/>
            <person name="Sinharoy S."/>
            <person name="Sterck L."/>
            <person name="Viollet A."/>
            <person name="Wang B.B."/>
            <person name="Wang K."/>
            <person name="Wang M."/>
            <person name="Wang X."/>
            <person name="Warfsmann J."/>
            <person name="Weissenbach J."/>
            <person name="White D.D."/>
            <person name="White J.D."/>
            <person name="Wiley G.B."/>
            <person name="Wincker P."/>
            <person name="Xing Y."/>
            <person name="Yang L."/>
            <person name="Yao Z."/>
            <person name="Ying F."/>
            <person name="Zhai J."/>
            <person name="Zhou L."/>
            <person name="Zuber A."/>
            <person name="Denarie J."/>
            <person name="Dixon R.A."/>
            <person name="May G.D."/>
            <person name="Schwartz D.C."/>
            <person name="Rogers J."/>
            <person name="Quetier F."/>
            <person name="Town C.D."/>
            <person name="Roe B.A."/>
        </authorList>
    </citation>
    <scope>NUCLEOTIDE SEQUENCE [LARGE SCALE GENOMIC DNA]</scope>
    <source>
        <strain evidence="1">A17</strain>
        <strain evidence="2 3">cv. Jemalong A17</strain>
    </source>
</reference>
<accession>G7JHT8</accession>
<dbReference type="HOGENOM" id="CLU_1621471_0_0_1"/>
<dbReference type="EMBL" id="CM001220">
    <property type="protein sequence ID" value="AES91717.1"/>
    <property type="molecule type" value="Genomic_DNA"/>
</dbReference>
<dbReference type="AlphaFoldDB" id="G7JHT8"/>
<evidence type="ECO:0000313" key="3">
    <source>
        <dbReference type="Proteomes" id="UP000002051"/>
    </source>
</evidence>